<protein>
    <recommendedName>
        <fullName evidence="2">Cell shape-determining protein MreC</fullName>
    </recommendedName>
    <alternativeName>
        <fullName evidence="4">Cell shape protein MreC</fullName>
    </alternativeName>
</protein>
<dbReference type="Gene3D" id="2.40.10.350">
    <property type="entry name" value="Rod shape-determining protein MreC, domain 2"/>
    <property type="match status" value="1"/>
</dbReference>
<feature type="compositionally biased region" description="Low complexity" evidence="5">
    <location>
        <begin position="290"/>
        <end position="324"/>
    </location>
</feature>
<evidence type="ECO:0000313" key="9">
    <source>
        <dbReference type="Proteomes" id="UP001595904"/>
    </source>
</evidence>
<proteinExistence type="inferred from homology"/>
<dbReference type="InterPro" id="IPR042177">
    <property type="entry name" value="Cell/Rod_1"/>
</dbReference>
<comment type="similarity">
    <text evidence="1">Belongs to the MreC family.</text>
</comment>
<dbReference type="Gene3D" id="2.40.10.340">
    <property type="entry name" value="Rod shape-determining protein MreC, domain 1"/>
    <property type="match status" value="1"/>
</dbReference>
<feature type="domain" description="Rod shape-determining protein MreC beta-barrel core" evidence="7">
    <location>
        <begin position="130"/>
        <end position="277"/>
    </location>
</feature>
<dbReference type="PANTHER" id="PTHR34138">
    <property type="entry name" value="CELL SHAPE-DETERMINING PROTEIN MREC"/>
    <property type="match status" value="1"/>
</dbReference>
<name>A0ABV8SN80_9GAMM</name>
<dbReference type="InterPro" id="IPR042175">
    <property type="entry name" value="Cell/Rod_MreC_2"/>
</dbReference>
<feature type="transmembrane region" description="Helical" evidence="6">
    <location>
        <begin position="18"/>
        <end position="35"/>
    </location>
</feature>
<feature type="compositionally biased region" description="Pro residues" evidence="5">
    <location>
        <begin position="325"/>
        <end position="342"/>
    </location>
</feature>
<organism evidence="8 9">
    <name type="scientific">Steroidobacter flavus</name>
    <dbReference type="NCBI Taxonomy" id="1842136"/>
    <lineage>
        <taxon>Bacteria</taxon>
        <taxon>Pseudomonadati</taxon>
        <taxon>Pseudomonadota</taxon>
        <taxon>Gammaproteobacteria</taxon>
        <taxon>Steroidobacterales</taxon>
        <taxon>Steroidobacteraceae</taxon>
        <taxon>Steroidobacter</taxon>
    </lineage>
</organism>
<keyword evidence="6" id="KW-0812">Transmembrane</keyword>
<evidence type="ECO:0000256" key="5">
    <source>
        <dbReference type="SAM" id="MobiDB-lite"/>
    </source>
</evidence>
<gene>
    <name evidence="8" type="primary">mreC</name>
    <name evidence="8" type="ORF">ACFPN2_04925</name>
</gene>
<sequence>MVTLSSDSRNIIGRGPPLGAGLFFLGIVSVGMMMLDHRSNYLETVRQWLGAAASPVYAVVQTPGQAWDWLTGSFADRDRLRTENSELSEQLREARVKLLQFDSLREENVRLRAVREASAGVGGRTMIAEIMRVDVDPFRHRVRINKGSDDGVFKNQPVLDAFGIVGQVVQVDRYTSTIILISDAEHAIPVQVNRNGIRSIAVGAGDLGKLSLPYMTVESDVKPDDLLVSSGLDGIFPAGYPVARVSKVERNPADTFALVEAKPLAQLDRDREVLLLWDETPQVEPPATKPKPAATESKPAAETSTATPAPATSAQPAPAAQEPAQPAPPGTQPLPQTQPPQE</sequence>
<dbReference type="Pfam" id="PF04085">
    <property type="entry name" value="MreC"/>
    <property type="match status" value="1"/>
</dbReference>
<keyword evidence="3" id="KW-0133">Cell shape</keyword>
<dbReference type="InterPro" id="IPR007221">
    <property type="entry name" value="MreC"/>
</dbReference>
<dbReference type="InterPro" id="IPR055342">
    <property type="entry name" value="MreC_beta-barrel_core"/>
</dbReference>
<evidence type="ECO:0000256" key="6">
    <source>
        <dbReference type="SAM" id="Phobius"/>
    </source>
</evidence>
<evidence type="ECO:0000256" key="2">
    <source>
        <dbReference type="ARBA" id="ARBA00013855"/>
    </source>
</evidence>
<keyword evidence="6" id="KW-1133">Transmembrane helix</keyword>
<evidence type="ECO:0000259" key="7">
    <source>
        <dbReference type="Pfam" id="PF04085"/>
    </source>
</evidence>
<evidence type="ECO:0000313" key="8">
    <source>
        <dbReference type="EMBL" id="MFC4308417.1"/>
    </source>
</evidence>
<evidence type="ECO:0000256" key="3">
    <source>
        <dbReference type="ARBA" id="ARBA00022960"/>
    </source>
</evidence>
<dbReference type="NCBIfam" id="TIGR00219">
    <property type="entry name" value="mreC"/>
    <property type="match status" value="1"/>
</dbReference>
<feature type="region of interest" description="Disordered" evidence="5">
    <location>
        <begin position="278"/>
        <end position="342"/>
    </location>
</feature>
<dbReference type="RefSeq" id="WP_380595512.1">
    <property type="nucleotide sequence ID" value="NZ_JBHSDU010000002.1"/>
</dbReference>
<keyword evidence="9" id="KW-1185">Reference proteome</keyword>
<reference evidence="9" key="1">
    <citation type="journal article" date="2019" name="Int. J. Syst. Evol. Microbiol.">
        <title>The Global Catalogue of Microorganisms (GCM) 10K type strain sequencing project: providing services to taxonomists for standard genome sequencing and annotation.</title>
        <authorList>
            <consortium name="The Broad Institute Genomics Platform"/>
            <consortium name="The Broad Institute Genome Sequencing Center for Infectious Disease"/>
            <person name="Wu L."/>
            <person name="Ma J."/>
        </authorList>
    </citation>
    <scope>NUCLEOTIDE SEQUENCE [LARGE SCALE GENOMIC DNA]</scope>
    <source>
        <strain evidence="9">CGMCC 1.10759</strain>
    </source>
</reference>
<dbReference type="EMBL" id="JBHSDU010000002">
    <property type="protein sequence ID" value="MFC4308417.1"/>
    <property type="molecule type" value="Genomic_DNA"/>
</dbReference>
<keyword evidence="6" id="KW-0472">Membrane</keyword>
<dbReference type="Proteomes" id="UP001595904">
    <property type="component" value="Unassembled WGS sequence"/>
</dbReference>
<evidence type="ECO:0000256" key="4">
    <source>
        <dbReference type="ARBA" id="ARBA00032089"/>
    </source>
</evidence>
<evidence type="ECO:0000256" key="1">
    <source>
        <dbReference type="ARBA" id="ARBA00009369"/>
    </source>
</evidence>
<comment type="caution">
    <text evidence="8">The sequence shown here is derived from an EMBL/GenBank/DDBJ whole genome shotgun (WGS) entry which is preliminary data.</text>
</comment>
<dbReference type="PANTHER" id="PTHR34138:SF1">
    <property type="entry name" value="CELL SHAPE-DETERMINING PROTEIN MREC"/>
    <property type="match status" value="1"/>
</dbReference>
<accession>A0ABV8SN80</accession>